<sequence>MPGYAVSNPPYARKIKIVIAGGFATGKTTLVNTVSEVAPILTEELMTRAGERVDTLEGVQGKATTTVAMDIGRVTLPREHGPEIVVMLIGVPGQFRFKGLWNDLSRGATGAVVLTDTRRLPDAFDAVAYFERRQMPFSIAVNLFDGAPRYLLDEVRDALDLGAKVPVMACDARDRESVRDVLIELVQHARDRKTTAPVHAPLGARR</sequence>
<keyword evidence="5" id="KW-0614">Plasmid</keyword>
<dbReference type="GO" id="GO:0016787">
    <property type="term" value="F:hydrolase activity"/>
    <property type="evidence" value="ECO:0007669"/>
    <property type="project" value="UniProtKB-KW"/>
</dbReference>
<dbReference type="InterPro" id="IPR004130">
    <property type="entry name" value="Gpn"/>
</dbReference>
<organism evidence="5 6">
    <name type="scientific">Streptomyces alboflavus</name>
    <dbReference type="NCBI Taxonomy" id="67267"/>
    <lineage>
        <taxon>Bacteria</taxon>
        <taxon>Bacillati</taxon>
        <taxon>Actinomycetota</taxon>
        <taxon>Actinomycetes</taxon>
        <taxon>Kitasatosporales</taxon>
        <taxon>Streptomycetaceae</taxon>
        <taxon>Streptomyces</taxon>
    </lineage>
</organism>
<protein>
    <submittedName>
        <fullName evidence="5">ATP-binding protein</fullName>
    </submittedName>
</protein>
<comment type="similarity">
    <text evidence="1">Belongs to the GPN-loop GTPase family.</text>
</comment>
<dbReference type="EMBL" id="CP023976">
    <property type="protein sequence ID" value="ATM24633.1"/>
    <property type="molecule type" value="Genomic_DNA"/>
</dbReference>
<dbReference type="Gene3D" id="3.40.50.300">
    <property type="entry name" value="P-loop containing nucleotide triphosphate hydrolases"/>
    <property type="match status" value="1"/>
</dbReference>
<dbReference type="GO" id="GO:0005525">
    <property type="term" value="F:GTP binding"/>
    <property type="evidence" value="ECO:0007669"/>
    <property type="project" value="UniProtKB-KW"/>
</dbReference>
<dbReference type="AlphaFoldDB" id="A0A291W405"/>
<evidence type="ECO:0000256" key="1">
    <source>
        <dbReference type="ARBA" id="ARBA00005290"/>
    </source>
</evidence>
<evidence type="ECO:0000313" key="6">
    <source>
        <dbReference type="Proteomes" id="UP000195880"/>
    </source>
</evidence>
<keyword evidence="3" id="KW-0378">Hydrolase</keyword>
<dbReference type="GO" id="GO:0005524">
    <property type="term" value="F:ATP binding"/>
    <property type="evidence" value="ECO:0007669"/>
    <property type="project" value="UniProtKB-KW"/>
</dbReference>
<gene>
    <name evidence="5" type="ORF">SMD44_p10134</name>
</gene>
<evidence type="ECO:0000256" key="4">
    <source>
        <dbReference type="ARBA" id="ARBA00023134"/>
    </source>
</evidence>
<geneLocation type="plasmid" evidence="6">
    <name>pmdjk44.1</name>
</geneLocation>
<name>A0A291W405_9ACTN</name>
<dbReference type="Pfam" id="PF03029">
    <property type="entry name" value="ATP_bind_1"/>
    <property type="match status" value="1"/>
</dbReference>
<evidence type="ECO:0000256" key="3">
    <source>
        <dbReference type="ARBA" id="ARBA00022801"/>
    </source>
</evidence>
<dbReference type="PANTHER" id="PTHR42708">
    <property type="entry name" value="ATP/GTP-BINDING PROTEIN-RELATED"/>
    <property type="match status" value="1"/>
</dbReference>
<keyword evidence="5" id="KW-0067">ATP-binding</keyword>
<keyword evidence="6" id="KW-1185">Reference proteome</keyword>
<keyword evidence="4" id="KW-0342">GTP-binding</keyword>
<dbReference type="CDD" id="cd00882">
    <property type="entry name" value="Ras_like_GTPase"/>
    <property type="match status" value="1"/>
</dbReference>
<reference evidence="5 6" key="1">
    <citation type="submission" date="2017-10" db="EMBL/GenBank/DDBJ databases">
        <title>Streptomyces alboflavus Genome sequencing and assembly.</title>
        <authorList>
            <person name="Wang Y."/>
            <person name="Du B."/>
            <person name="Ding Y."/>
            <person name="Liu H."/>
            <person name="Hou Q."/>
            <person name="Liu K."/>
            <person name="Wang C."/>
            <person name="Yao L."/>
        </authorList>
    </citation>
    <scope>NUCLEOTIDE SEQUENCE [LARGE SCALE GENOMIC DNA]</scope>
    <source>
        <strain evidence="5 6">MDJK44</strain>
        <plasmid evidence="6">Plasmid pmdjk44.1</plasmid>
    </source>
</reference>
<keyword evidence="2" id="KW-0547">Nucleotide-binding</keyword>
<accession>A0A291W405</accession>
<dbReference type="InterPro" id="IPR027417">
    <property type="entry name" value="P-loop_NTPase"/>
</dbReference>
<proteinExistence type="inferred from homology"/>
<evidence type="ECO:0000256" key="2">
    <source>
        <dbReference type="ARBA" id="ARBA00022741"/>
    </source>
</evidence>
<evidence type="ECO:0000313" key="5">
    <source>
        <dbReference type="EMBL" id="ATM24633.1"/>
    </source>
</evidence>
<dbReference type="RefSeq" id="WP_237308002.1">
    <property type="nucleotide sequence ID" value="NZ_CP023976.1"/>
</dbReference>
<dbReference type="KEGG" id="salf:SMD44_p10134"/>
<dbReference type="Proteomes" id="UP000195880">
    <property type="component" value="Plasmid pMDJK44.1"/>
</dbReference>
<dbReference type="PANTHER" id="PTHR42708:SF1">
    <property type="entry name" value="GLIDING MOTILITY PROTEIN MGLA"/>
    <property type="match status" value="1"/>
</dbReference>
<dbReference type="InterPro" id="IPR052705">
    <property type="entry name" value="Gliding_Motility_GTPase"/>
</dbReference>
<dbReference type="SUPFAM" id="SSF52540">
    <property type="entry name" value="P-loop containing nucleoside triphosphate hydrolases"/>
    <property type="match status" value="1"/>
</dbReference>